<reference evidence="1 2" key="1">
    <citation type="journal article" date="2018" name="Front. Plant Sci.">
        <title>Red Clover (Trifolium pratense) and Zigzag Clover (T. medium) - A Picture of Genomic Similarities and Differences.</title>
        <authorList>
            <person name="Dluhosova J."/>
            <person name="Istvanek J."/>
            <person name="Nedelnik J."/>
            <person name="Repkova J."/>
        </authorList>
    </citation>
    <scope>NUCLEOTIDE SEQUENCE [LARGE SCALE GENOMIC DNA]</scope>
    <source>
        <strain evidence="2">cv. 10/8</strain>
        <tissue evidence="1">Leaf</tissue>
    </source>
</reference>
<name>A0A392UCB6_9FABA</name>
<comment type="caution">
    <text evidence="1">The sequence shown here is derived from an EMBL/GenBank/DDBJ whole genome shotgun (WGS) entry which is preliminary data.</text>
</comment>
<proteinExistence type="predicted"/>
<evidence type="ECO:0000313" key="2">
    <source>
        <dbReference type="Proteomes" id="UP000265520"/>
    </source>
</evidence>
<sequence>VRKNLRKHVGDIDAGAVPCGFGRAIGNKVCFNFPDFLIFV</sequence>
<dbReference type="EMBL" id="LXQA010790764">
    <property type="protein sequence ID" value="MCI71163.1"/>
    <property type="molecule type" value="Genomic_DNA"/>
</dbReference>
<feature type="non-terminal residue" evidence="1">
    <location>
        <position position="1"/>
    </location>
</feature>
<keyword evidence="2" id="KW-1185">Reference proteome</keyword>
<dbReference type="AlphaFoldDB" id="A0A392UCB6"/>
<protein>
    <submittedName>
        <fullName evidence="1">Inositol 145-trisphosphate 5-phosphatase</fullName>
    </submittedName>
</protein>
<organism evidence="1 2">
    <name type="scientific">Trifolium medium</name>
    <dbReference type="NCBI Taxonomy" id="97028"/>
    <lineage>
        <taxon>Eukaryota</taxon>
        <taxon>Viridiplantae</taxon>
        <taxon>Streptophyta</taxon>
        <taxon>Embryophyta</taxon>
        <taxon>Tracheophyta</taxon>
        <taxon>Spermatophyta</taxon>
        <taxon>Magnoliopsida</taxon>
        <taxon>eudicotyledons</taxon>
        <taxon>Gunneridae</taxon>
        <taxon>Pentapetalae</taxon>
        <taxon>rosids</taxon>
        <taxon>fabids</taxon>
        <taxon>Fabales</taxon>
        <taxon>Fabaceae</taxon>
        <taxon>Papilionoideae</taxon>
        <taxon>50 kb inversion clade</taxon>
        <taxon>NPAAA clade</taxon>
        <taxon>Hologalegina</taxon>
        <taxon>IRL clade</taxon>
        <taxon>Trifolieae</taxon>
        <taxon>Trifolium</taxon>
    </lineage>
</organism>
<accession>A0A392UCB6</accession>
<evidence type="ECO:0000313" key="1">
    <source>
        <dbReference type="EMBL" id="MCI71163.1"/>
    </source>
</evidence>
<dbReference type="Proteomes" id="UP000265520">
    <property type="component" value="Unassembled WGS sequence"/>
</dbReference>